<protein>
    <submittedName>
        <fullName evidence="1">Uncharacterized protein</fullName>
    </submittedName>
</protein>
<sequence length="207" mass="23144">MASLDPDRNPGCTLNEHKRRDRIFLSKEYLWRKGATASQLRQLLAAFRDSEPLFALDSSVDYGSLAKHLTFLTRLFETGTLSPHSTWPLVILNNLLVTFFRAPASAKLKLKNLSVETPKGLSKDPHVIQATHRAYWGKLFQSDYQDLSVEPIQFAPAKLKSILNHSVRKLSSSHSAMLDAPLTANDFYYAIKHNSRGKSPGPDGLPA</sequence>
<reference evidence="1 2" key="1">
    <citation type="submission" date="2021-11" db="EMBL/GenBank/DDBJ databases">
        <authorList>
            <person name="Islam A."/>
            <person name="Islam S."/>
            <person name="Flora M.S."/>
            <person name="Rahman M."/>
            <person name="Ziaur R.M."/>
            <person name="Epstein J.H."/>
            <person name="Hassan M."/>
            <person name="Klassen M."/>
            <person name="Woodard K."/>
            <person name="Webb A."/>
            <person name="Webby R.J."/>
            <person name="El Zowalaty M.E."/>
        </authorList>
    </citation>
    <scope>NUCLEOTIDE SEQUENCE [LARGE SCALE GENOMIC DNA]</scope>
    <source>
        <strain evidence="1">Pf1</strain>
    </source>
</reference>
<evidence type="ECO:0000313" key="1">
    <source>
        <dbReference type="EMBL" id="CAH0486331.1"/>
    </source>
</evidence>
<evidence type="ECO:0000313" key="2">
    <source>
        <dbReference type="Proteomes" id="UP001157938"/>
    </source>
</evidence>
<name>A0ABN8BZQ3_9STRA</name>
<accession>A0ABN8BZQ3</accession>
<keyword evidence="2" id="KW-1185">Reference proteome</keyword>
<organism evidence="1 2">
    <name type="scientific">Peronospora farinosa</name>
    <dbReference type="NCBI Taxonomy" id="134698"/>
    <lineage>
        <taxon>Eukaryota</taxon>
        <taxon>Sar</taxon>
        <taxon>Stramenopiles</taxon>
        <taxon>Oomycota</taxon>
        <taxon>Peronosporomycetes</taxon>
        <taxon>Peronosporales</taxon>
        <taxon>Peronosporaceae</taxon>
        <taxon>Peronospora</taxon>
    </lineage>
</organism>
<dbReference type="Proteomes" id="UP001157938">
    <property type="component" value="Unassembled WGS sequence"/>
</dbReference>
<gene>
    <name evidence="1" type="ORF">PFR001_LOCUS1974</name>
</gene>
<proteinExistence type="predicted"/>
<dbReference type="EMBL" id="CAKLBC010000427">
    <property type="protein sequence ID" value="CAH0486331.1"/>
    <property type="molecule type" value="Genomic_DNA"/>
</dbReference>
<comment type="caution">
    <text evidence="1">The sequence shown here is derived from an EMBL/GenBank/DDBJ whole genome shotgun (WGS) entry which is preliminary data.</text>
</comment>